<organism evidence="2 3">
    <name type="scientific">Extremus antarcticus</name>
    <dbReference type="NCBI Taxonomy" id="702011"/>
    <lineage>
        <taxon>Eukaryota</taxon>
        <taxon>Fungi</taxon>
        <taxon>Dikarya</taxon>
        <taxon>Ascomycota</taxon>
        <taxon>Pezizomycotina</taxon>
        <taxon>Dothideomycetes</taxon>
        <taxon>Dothideomycetidae</taxon>
        <taxon>Mycosphaerellales</taxon>
        <taxon>Extremaceae</taxon>
        <taxon>Extremus</taxon>
    </lineage>
</organism>
<dbReference type="PANTHER" id="PTHR42085:SF1">
    <property type="entry name" value="F-BOX DOMAIN-CONTAINING PROTEIN"/>
    <property type="match status" value="1"/>
</dbReference>
<evidence type="ECO:0000313" key="2">
    <source>
        <dbReference type="EMBL" id="KAK3049180.1"/>
    </source>
</evidence>
<protein>
    <submittedName>
        <fullName evidence="2">Uncharacterized protein</fullName>
    </submittedName>
</protein>
<dbReference type="Proteomes" id="UP001271007">
    <property type="component" value="Unassembled WGS sequence"/>
</dbReference>
<proteinExistence type="predicted"/>
<dbReference type="InterPro" id="IPR038883">
    <property type="entry name" value="AN11006-like"/>
</dbReference>
<comment type="caution">
    <text evidence="2">The sequence shown here is derived from an EMBL/GenBank/DDBJ whole genome shotgun (WGS) entry which is preliminary data.</text>
</comment>
<dbReference type="PANTHER" id="PTHR42085">
    <property type="entry name" value="F-BOX DOMAIN-CONTAINING PROTEIN"/>
    <property type="match status" value="1"/>
</dbReference>
<gene>
    <name evidence="2" type="ORF">LTR09_009599</name>
</gene>
<sequence length="339" mass="37214">MATVTAVHDSQQNGSPVANAIDYQKSCSVVHSRHVAQRDALTPAPIPDTDQTNLEKYENQCSCHSPLASNDISTWPSPSTSNSAGTKTARTSTLPPPSSNPTSTTPAPTAATPIASPSTSQPKPTCTPLARYPPPAQAQATVSIINIHPQDQCRLFKLPPELRLTIYSLALASDDGIAEASPLFPPHHLALVLTSRRILAEAEHVYYATNRFTLLPSNRKVLRNIGSPRRYAIRALTQGLATASEVLDVLHELRLLPNLRSLHIRRGNSIRFLDFGAWVWLAKRMRAKLGKMEVLEEDVIFTPEERQLPLRPQEEDLLVRLRGADGMLERGKGSNRQAD</sequence>
<name>A0AAJ0D8Z9_9PEZI</name>
<keyword evidence="3" id="KW-1185">Reference proteome</keyword>
<feature type="compositionally biased region" description="Low complexity" evidence="1">
    <location>
        <begin position="100"/>
        <end position="120"/>
    </location>
</feature>
<evidence type="ECO:0000256" key="1">
    <source>
        <dbReference type="SAM" id="MobiDB-lite"/>
    </source>
</evidence>
<evidence type="ECO:0000313" key="3">
    <source>
        <dbReference type="Proteomes" id="UP001271007"/>
    </source>
</evidence>
<feature type="region of interest" description="Disordered" evidence="1">
    <location>
        <begin position="72"/>
        <end position="127"/>
    </location>
</feature>
<reference evidence="2" key="1">
    <citation type="submission" date="2023-04" db="EMBL/GenBank/DDBJ databases">
        <title>Black Yeasts Isolated from many extreme environments.</title>
        <authorList>
            <person name="Coleine C."/>
            <person name="Stajich J.E."/>
            <person name="Selbmann L."/>
        </authorList>
    </citation>
    <scope>NUCLEOTIDE SEQUENCE</scope>
    <source>
        <strain evidence="2">CCFEE 5312</strain>
    </source>
</reference>
<dbReference type="EMBL" id="JAWDJX010000042">
    <property type="protein sequence ID" value="KAK3049180.1"/>
    <property type="molecule type" value="Genomic_DNA"/>
</dbReference>
<accession>A0AAJ0D8Z9</accession>
<dbReference type="AlphaFoldDB" id="A0AAJ0D8Z9"/>
<feature type="compositionally biased region" description="Polar residues" evidence="1">
    <location>
        <begin position="72"/>
        <end position="90"/>
    </location>
</feature>